<gene>
    <name evidence="2" type="ORF">KC675_02775</name>
</gene>
<protein>
    <submittedName>
        <fullName evidence="2">Aminopeptidase</fullName>
        <ecNumber evidence="2">3.4.11.-</ecNumber>
    </submittedName>
</protein>
<dbReference type="InterPro" id="IPR052170">
    <property type="entry name" value="M29_Exopeptidase"/>
</dbReference>
<evidence type="ECO:0000313" key="2">
    <source>
        <dbReference type="EMBL" id="MCA9380081.1"/>
    </source>
</evidence>
<dbReference type="GO" id="GO:0006508">
    <property type="term" value="P:proteolysis"/>
    <property type="evidence" value="ECO:0007669"/>
    <property type="project" value="InterPro"/>
</dbReference>
<evidence type="ECO:0000256" key="1">
    <source>
        <dbReference type="ARBA" id="ARBA00022723"/>
    </source>
</evidence>
<keyword evidence="2" id="KW-0645">Protease</keyword>
<keyword evidence="2" id="KW-0378">Hydrolase</keyword>
<dbReference type="Proteomes" id="UP000745577">
    <property type="component" value="Unassembled WGS sequence"/>
</dbReference>
<dbReference type="GO" id="GO:0004177">
    <property type="term" value="F:aminopeptidase activity"/>
    <property type="evidence" value="ECO:0007669"/>
    <property type="project" value="UniProtKB-KW"/>
</dbReference>
<reference evidence="2" key="2">
    <citation type="journal article" date="2021" name="Microbiome">
        <title>Successional dynamics and alternative stable states in a saline activated sludge microbial community over 9 years.</title>
        <authorList>
            <person name="Wang Y."/>
            <person name="Ye J."/>
            <person name="Ju F."/>
            <person name="Liu L."/>
            <person name="Boyd J.A."/>
            <person name="Deng Y."/>
            <person name="Parks D.H."/>
            <person name="Jiang X."/>
            <person name="Yin X."/>
            <person name="Woodcroft B.J."/>
            <person name="Tyson G.W."/>
            <person name="Hugenholtz P."/>
            <person name="Polz M.F."/>
            <person name="Zhang T."/>
        </authorList>
    </citation>
    <scope>NUCLEOTIDE SEQUENCE</scope>
    <source>
        <strain evidence="2">HKST-UBA15</strain>
    </source>
</reference>
<dbReference type="PANTHER" id="PTHR34448">
    <property type="entry name" value="AMINOPEPTIDASE"/>
    <property type="match status" value="1"/>
</dbReference>
<sequence>MIEETPESEAQINKNLIQQMAEALAGDQSLNLQRGDILVVNCDEHGYKLFDSLQTICEEKEVVIRLADNGIHRVTQELQQVRDILANYRNGNWINDDELKDFIQQRTDYIAGVDLYQGANKMIALRGFPGKVDYKEANIPKEIEDAYELSASKNRKVREGKDNVVIMMPTPKEAEELGMDYDEYVKKFMEAGGNHDWVEYYKAQQLLIERLNQGEEIEIYQFDEEAPEGWQEMNLKVKLKKKKEGKDTWANSTIRRNYPGGEVFTGPEIVNGRFCVHGLMDFDGILLRGIKFDIADNQVDLDSLDILVKEGEDKEAILKKVIEILSLDPGASKIGELGIGTNNLIVGPQINAVLREKKLGIHLALGYSYSEYNEKPYPDGSNINIDNGNISENHIDIATTHNRGLLLKLDGKVLMADGVFYGEDEKPDTRLAIISAIYA</sequence>
<accession>A0A955I7S8</accession>
<dbReference type="Pfam" id="PF02073">
    <property type="entry name" value="Peptidase_M29"/>
    <property type="match status" value="1"/>
</dbReference>
<comment type="caution">
    <text evidence="2">The sequence shown here is derived from an EMBL/GenBank/DDBJ whole genome shotgun (WGS) entry which is preliminary data.</text>
</comment>
<reference evidence="2" key="1">
    <citation type="submission" date="2020-04" db="EMBL/GenBank/DDBJ databases">
        <authorList>
            <person name="Zhang T."/>
        </authorList>
    </citation>
    <scope>NUCLEOTIDE SEQUENCE</scope>
    <source>
        <strain evidence="2">HKST-UBA15</strain>
    </source>
</reference>
<evidence type="ECO:0000313" key="3">
    <source>
        <dbReference type="Proteomes" id="UP000745577"/>
    </source>
</evidence>
<name>A0A955I7S8_9BACT</name>
<dbReference type="SUPFAM" id="SSF144052">
    <property type="entry name" value="Thermophilic metalloprotease-like"/>
    <property type="match status" value="1"/>
</dbReference>
<dbReference type="InterPro" id="IPR000787">
    <property type="entry name" value="Peptidase_M29"/>
</dbReference>
<dbReference type="PANTHER" id="PTHR34448:SF1">
    <property type="entry name" value="BLL6088 PROTEIN"/>
    <property type="match status" value="1"/>
</dbReference>
<dbReference type="GO" id="GO:0046872">
    <property type="term" value="F:metal ion binding"/>
    <property type="evidence" value="ECO:0007669"/>
    <property type="project" value="UniProtKB-KW"/>
</dbReference>
<keyword evidence="1" id="KW-0479">Metal-binding</keyword>
<dbReference type="AlphaFoldDB" id="A0A955I7S8"/>
<proteinExistence type="predicted"/>
<dbReference type="EC" id="3.4.11.-" evidence="2"/>
<organism evidence="2 3">
    <name type="scientific">Candidatus Dojkabacteria bacterium</name>
    <dbReference type="NCBI Taxonomy" id="2099670"/>
    <lineage>
        <taxon>Bacteria</taxon>
        <taxon>Candidatus Dojkabacteria</taxon>
    </lineage>
</organism>
<keyword evidence="2" id="KW-0031">Aminopeptidase</keyword>
<dbReference type="EMBL" id="JAGQLL010000027">
    <property type="protein sequence ID" value="MCA9380081.1"/>
    <property type="molecule type" value="Genomic_DNA"/>
</dbReference>